<keyword evidence="2" id="KW-0812">Transmembrane</keyword>
<dbReference type="PANTHER" id="PTHR40047:SF1">
    <property type="entry name" value="UPF0703 PROTEIN YCGQ"/>
    <property type="match status" value="1"/>
</dbReference>
<name>A0A4P6FG21_9MICO</name>
<dbReference type="Pfam" id="PF21537">
    <property type="entry name" value="DUF1980_C"/>
    <property type="match status" value="1"/>
</dbReference>
<evidence type="ECO:0000256" key="2">
    <source>
        <dbReference type="SAM" id="Phobius"/>
    </source>
</evidence>
<keyword evidence="2" id="KW-0472">Membrane</keyword>
<feature type="transmembrane region" description="Helical" evidence="2">
    <location>
        <begin position="29"/>
        <end position="48"/>
    </location>
</feature>
<dbReference type="AlphaFoldDB" id="A0A4P6FG21"/>
<feature type="transmembrane region" description="Helical" evidence="2">
    <location>
        <begin position="86"/>
        <end position="105"/>
    </location>
</feature>
<proteinExistence type="predicted"/>
<evidence type="ECO:0000313" key="6">
    <source>
        <dbReference type="Proteomes" id="UP000291259"/>
    </source>
</evidence>
<sequence length="253" mass="26623">MTLVGVVATVWLALTGQLGLYIHPRYFEFTAIMAVIGGVFALAALALAPRGIDDAHGHGDGHVEHEHDHDHETDASSETSIARRTLGAIAALVIVAASIVALLVFPPATLTAQTAVQRDVDRTSADLAGDAPSLTGADPSTFTIKDWALLIRQVDDPAAFDGQTATLTGFVAPAPGDPDDTFYVARFKVTCCAVDAQPIGVPVHLPGWKDRFVADDWVDATGGFARDPSGGDGLVLVPDSVEPTDEPEQPYVY</sequence>
<dbReference type="KEGG" id="agf:ET445_04585"/>
<accession>A0A4P6FG21</accession>
<protein>
    <submittedName>
        <fullName evidence="5">TIGR03943 family protein</fullName>
    </submittedName>
</protein>
<feature type="region of interest" description="Disordered" evidence="1">
    <location>
        <begin position="56"/>
        <end position="78"/>
    </location>
</feature>
<dbReference type="InterPro" id="IPR048447">
    <property type="entry name" value="DUF1980_C"/>
</dbReference>
<dbReference type="OrthoDB" id="359029at2"/>
<evidence type="ECO:0000313" key="5">
    <source>
        <dbReference type="EMBL" id="QAY74865.1"/>
    </source>
</evidence>
<keyword evidence="2" id="KW-1133">Transmembrane helix</keyword>
<dbReference type="InterPro" id="IPR048493">
    <property type="entry name" value="DUF1980_N"/>
</dbReference>
<dbReference type="EMBL" id="CP035491">
    <property type="protein sequence ID" value="QAY74865.1"/>
    <property type="molecule type" value="Genomic_DNA"/>
</dbReference>
<dbReference type="PANTHER" id="PTHR40047">
    <property type="entry name" value="UPF0703 PROTEIN YCGQ"/>
    <property type="match status" value="1"/>
</dbReference>
<evidence type="ECO:0000259" key="4">
    <source>
        <dbReference type="Pfam" id="PF21537"/>
    </source>
</evidence>
<gene>
    <name evidence="5" type="ORF">ET445_04585</name>
</gene>
<dbReference type="InterPro" id="IPR015402">
    <property type="entry name" value="DUF1980"/>
</dbReference>
<feature type="domain" description="DUF1980" evidence="3">
    <location>
        <begin position="10"/>
        <end position="118"/>
    </location>
</feature>
<dbReference type="Pfam" id="PF09323">
    <property type="entry name" value="DUF1980"/>
    <property type="match status" value="1"/>
</dbReference>
<dbReference type="NCBIfam" id="TIGR03943">
    <property type="entry name" value="TIGR03943 family putative permease subunit"/>
    <property type="match status" value="1"/>
</dbReference>
<dbReference type="Proteomes" id="UP000291259">
    <property type="component" value="Chromosome"/>
</dbReference>
<organism evidence="5 6">
    <name type="scientific">Agromyces protaetiae</name>
    <dbReference type="NCBI Taxonomy" id="2509455"/>
    <lineage>
        <taxon>Bacteria</taxon>
        <taxon>Bacillati</taxon>
        <taxon>Actinomycetota</taxon>
        <taxon>Actinomycetes</taxon>
        <taxon>Micrococcales</taxon>
        <taxon>Microbacteriaceae</taxon>
        <taxon>Agromyces</taxon>
    </lineage>
</organism>
<dbReference type="InterPro" id="IPR052955">
    <property type="entry name" value="UPF0703_membrane_permease"/>
</dbReference>
<feature type="domain" description="DUF1980" evidence="4">
    <location>
        <begin position="155"/>
        <end position="253"/>
    </location>
</feature>
<feature type="compositionally biased region" description="Basic and acidic residues" evidence="1">
    <location>
        <begin position="56"/>
        <end position="74"/>
    </location>
</feature>
<reference evidence="5 6" key="1">
    <citation type="submission" date="2019-01" db="EMBL/GenBank/DDBJ databases">
        <title>Genome sequencing of strain FW100M-8.</title>
        <authorList>
            <person name="Heo J."/>
            <person name="Kim S.-J."/>
            <person name="Kim J.-S."/>
            <person name="Hong S.-B."/>
            <person name="Kwon S.-W."/>
        </authorList>
    </citation>
    <scope>NUCLEOTIDE SEQUENCE [LARGE SCALE GENOMIC DNA]</scope>
    <source>
        <strain evidence="5 6">FW100M-8</strain>
    </source>
</reference>
<evidence type="ECO:0000256" key="1">
    <source>
        <dbReference type="SAM" id="MobiDB-lite"/>
    </source>
</evidence>
<evidence type="ECO:0000259" key="3">
    <source>
        <dbReference type="Pfam" id="PF09323"/>
    </source>
</evidence>
<keyword evidence="6" id="KW-1185">Reference proteome</keyword>